<dbReference type="Gene3D" id="3.40.1490.10">
    <property type="entry name" value="Bit1"/>
    <property type="match status" value="1"/>
</dbReference>
<comment type="caution">
    <text evidence="5">The sequence shown here is derived from an EMBL/GenBank/DDBJ whole genome shotgun (WGS) entry which is preliminary data.</text>
</comment>
<keyword evidence="2" id="KW-0378">Hydrolase</keyword>
<dbReference type="InterPro" id="IPR002833">
    <property type="entry name" value="PTH2"/>
</dbReference>
<dbReference type="EMBL" id="SELW01000041">
    <property type="protein sequence ID" value="TID31145.1"/>
    <property type="molecule type" value="Genomic_DNA"/>
</dbReference>
<organism evidence="5 6">
    <name type="scientific">Pichia inconspicua</name>
    <dbReference type="NCBI Taxonomy" id="52247"/>
    <lineage>
        <taxon>Eukaryota</taxon>
        <taxon>Fungi</taxon>
        <taxon>Dikarya</taxon>
        <taxon>Ascomycota</taxon>
        <taxon>Saccharomycotina</taxon>
        <taxon>Pichiomycetes</taxon>
        <taxon>Pichiales</taxon>
        <taxon>Pichiaceae</taxon>
        <taxon>Pichia</taxon>
    </lineage>
</organism>
<sequence length="178" mass="19496">MSLENADGYVKEVVNEVEGNEIKKVEDKNEEEEDDESEDEFVGIMVNSNSLNDIAGEVRMVLIVRNDLGMLKGKAAAQCAHAAVALYKQMRVDSNCESYNPTMINRWENGGQAKIVLKCDNIEEIEELIMKAASLNINNYLVVDAGRTQVASGSATVLGLGPAPRPIMDLVTSSLKLY</sequence>
<dbReference type="InterPro" id="IPR023476">
    <property type="entry name" value="Pep_tRNA_hydro_II_dom_sf"/>
</dbReference>
<dbReference type="FunFam" id="3.40.1490.10:FF:000001">
    <property type="entry name" value="Peptidyl-tRNA hydrolase 2"/>
    <property type="match status" value="1"/>
</dbReference>
<dbReference type="GO" id="GO:0005829">
    <property type="term" value="C:cytosol"/>
    <property type="evidence" value="ECO:0007669"/>
    <property type="project" value="TreeGrafter"/>
</dbReference>
<evidence type="ECO:0000256" key="3">
    <source>
        <dbReference type="ARBA" id="ARBA00038050"/>
    </source>
</evidence>
<dbReference type="EC" id="3.1.1.29" evidence="1"/>
<evidence type="ECO:0000256" key="2">
    <source>
        <dbReference type="ARBA" id="ARBA00022801"/>
    </source>
</evidence>
<evidence type="ECO:0000313" key="6">
    <source>
        <dbReference type="Proteomes" id="UP000307173"/>
    </source>
</evidence>
<dbReference type="SUPFAM" id="SSF102462">
    <property type="entry name" value="Peptidyl-tRNA hydrolase II"/>
    <property type="match status" value="1"/>
</dbReference>
<comment type="catalytic activity">
    <reaction evidence="4">
        <text>an N-acyl-L-alpha-aminoacyl-tRNA + H2O = an N-acyl-L-amino acid + a tRNA + H(+)</text>
        <dbReference type="Rhea" id="RHEA:54448"/>
        <dbReference type="Rhea" id="RHEA-COMP:10123"/>
        <dbReference type="Rhea" id="RHEA-COMP:13883"/>
        <dbReference type="ChEBI" id="CHEBI:15377"/>
        <dbReference type="ChEBI" id="CHEBI:15378"/>
        <dbReference type="ChEBI" id="CHEBI:59874"/>
        <dbReference type="ChEBI" id="CHEBI:78442"/>
        <dbReference type="ChEBI" id="CHEBI:138191"/>
        <dbReference type="EC" id="3.1.1.29"/>
    </reaction>
</comment>
<dbReference type="OrthoDB" id="1733656at2759"/>
<dbReference type="AlphaFoldDB" id="A0A4T0X6Z6"/>
<name>A0A4T0X6Z6_9ASCO</name>
<comment type="similarity">
    <text evidence="3">Belongs to the PTH2 family.</text>
</comment>
<dbReference type="Pfam" id="PF01981">
    <property type="entry name" value="PTH2"/>
    <property type="match status" value="1"/>
</dbReference>
<evidence type="ECO:0000256" key="4">
    <source>
        <dbReference type="ARBA" id="ARBA00048707"/>
    </source>
</evidence>
<reference evidence="5 6" key="1">
    <citation type="journal article" date="2019" name="Front. Genet.">
        <title>Whole-Genome Sequencing of the Opportunistic Yeast Pathogen Candida inconspicua Uncovers Its Hybrid Origin.</title>
        <authorList>
            <person name="Mixao V."/>
            <person name="Hansen A.P."/>
            <person name="Saus E."/>
            <person name="Boekhout T."/>
            <person name="Lass-Florl C."/>
            <person name="Gabaldon T."/>
        </authorList>
    </citation>
    <scope>NUCLEOTIDE SEQUENCE [LARGE SCALE GENOMIC DNA]</scope>
    <source>
        <strain evidence="5 6">CBS 180</strain>
    </source>
</reference>
<dbReference type="PANTHER" id="PTHR12649">
    <property type="entry name" value="PEPTIDYL-TRNA HYDROLASE 2"/>
    <property type="match status" value="1"/>
</dbReference>
<keyword evidence="6" id="KW-1185">Reference proteome</keyword>
<protein>
    <recommendedName>
        <fullName evidence="1">peptidyl-tRNA hydrolase</fullName>
        <ecNumber evidence="1">3.1.1.29</ecNumber>
    </recommendedName>
</protein>
<proteinExistence type="inferred from homology"/>
<gene>
    <name evidence="5" type="ORF">CANINC_000253</name>
</gene>
<evidence type="ECO:0000256" key="1">
    <source>
        <dbReference type="ARBA" id="ARBA00013260"/>
    </source>
</evidence>
<dbReference type="NCBIfam" id="TIGR00283">
    <property type="entry name" value="arch_pth2"/>
    <property type="match status" value="1"/>
</dbReference>
<accession>A0A4T0X6Z6</accession>
<dbReference type="STRING" id="52247.A0A4T0X6Z6"/>
<dbReference type="GO" id="GO:0004045">
    <property type="term" value="F:peptidyl-tRNA hydrolase activity"/>
    <property type="evidence" value="ECO:0007669"/>
    <property type="project" value="UniProtKB-EC"/>
</dbReference>
<dbReference type="Proteomes" id="UP000307173">
    <property type="component" value="Unassembled WGS sequence"/>
</dbReference>
<dbReference type="PANTHER" id="PTHR12649:SF11">
    <property type="entry name" value="PEPTIDYL-TRNA HYDROLASE 2, MITOCHONDRIAL"/>
    <property type="match status" value="1"/>
</dbReference>
<evidence type="ECO:0000313" key="5">
    <source>
        <dbReference type="EMBL" id="TID31145.1"/>
    </source>
</evidence>